<comment type="caution">
    <text evidence="4">The sequence shown here is derived from an EMBL/GenBank/DDBJ whole genome shotgun (WGS) entry which is preliminary data.</text>
</comment>
<sequence>MGHFASECKKTKALITSSKDWMDSSSESDTEVVNYALMANIDDTAIPDDKVLNTVFDFDTDNASELRRFLKSLHISFRSQTAENSRILSEMSELRKRNEHLEAEFSHMQKVQIECDNAKYMYLEIKLKSTALEKELEDAKENIRTWTDSGRKFHEINTSKNWKECLGYKLDEDKKFKEKVVIDEIVSPKTYRHVIDKTKSKIIPVNFVFGKDSNSIFEKGSTSVQSIKLIKSKPAMNKVTNNVGLLSQKQLKNKISEVTDRKKEATVKRNMNGKIGINKENGYKYIPNAPRKCCFTCGNSNHLAIDCKKSLKKSTKIPISDVRKYHDLYYNFYDPLPKFKNSANSGSLKDVKLKHAFVNTDTDKANPDGGKRKNVLVMDSGCSVHMTGNKALLSEYEEKASPTVSYGDVNIG</sequence>
<proteinExistence type="predicted"/>
<evidence type="ECO:0000259" key="3">
    <source>
        <dbReference type="PROSITE" id="PS50158"/>
    </source>
</evidence>
<name>A0AAD8HRX7_9APIA</name>
<dbReference type="GO" id="GO:0003676">
    <property type="term" value="F:nucleic acid binding"/>
    <property type="evidence" value="ECO:0007669"/>
    <property type="project" value="InterPro"/>
</dbReference>
<keyword evidence="1" id="KW-0862">Zinc</keyword>
<keyword evidence="2" id="KW-0175">Coiled coil</keyword>
<evidence type="ECO:0000256" key="1">
    <source>
        <dbReference type="PROSITE-ProRule" id="PRU00047"/>
    </source>
</evidence>
<evidence type="ECO:0000313" key="4">
    <source>
        <dbReference type="EMBL" id="KAK1372279.1"/>
    </source>
</evidence>
<dbReference type="PROSITE" id="PS50158">
    <property type="entry name" value="ZF_CCHC"/>
    <property type="match status" value="1"/>
</dbReference>
<dbReference type="InterPro" id="IPR001878">
    <property type="entry name" value="Znf_CCHC"/>
</dbReference>
<evidence type="ECO:0000313" key="5">
    <source>
        <dbReference type="Proteomes" id="UP001237642"/>
    </source>
</evidence>
<dbReference type="Pfam" id="PF00098">
    <property type="entry name" value="zf-CCHC"/>
    <property type="match status" value="1"/>
</dbReference>
<feature type="coiled-coil region" evidence="2">
    <location>
        <begin position="84"/>
        <end position="149"/>
    </location>
</feature>
<reference evidence="4" key="2">
    <citation type="submission" date="2023-05" db="EMBL/GenBank/DDBJ databases">
        <authorList>
            <person name="Schelkunov M.I."/>
        </authorList>
    </citation>
    <scope>NUCLEOTIDE SEQUENCE</scope>
    <source>
        <strain evidence="4">Hsosn_3</strain>
        <tissue evidence="4">Leaf</tissue>
    </source>
</reference>
<keyword evidence="1" id="KW-0479">Metal-binding</keyword>
<dbReference type="GO" id="GO:0008270">
    <property type="term" value="F:zinc ion binding"/>
    <property type="evidence" value="ECO:0007669"/>
    <property type="project" value="UniProtKB-KW"/>
</dbReference>
<gene>
    <name evidence="4" type="ORF">POM88_028472</name>
</gene>
<accession>A0AAD8HRX7</accession>
<reference evidence="4" key="1">
    <citation type="submission" date="2023-02" db="EMBL/GenBank/DDBJ databases">
        <title>Genome of toxic invasive species Heracleum sosnowskyi carries increased number of genes despite the absence of recent whole-genome duplications.</title>
        <authorList>
            <person name="Schelkunov M."/>
            <person name="Shtratnikova V."/>
            <person name="Makarenko M."/>
            <person name="Klepikova A."/>
            <person name="Omelchenko D."/>
            <person name="Novikova G."/>
            <person name="Obukhova E."/>
            <person name="Bogdanov V."/>
            <person name="Penin A."/>
            <person name="Logacheva M."/>
        </authorList>
    </citation>
    <scope>NUCLEOTIDE SEQUENCE</scope>
    <source>
        <strain evidence="4">Hsosn_3</strain>
        <tissue evidence="4">Leaf</tissue>
    </source>
</reference>
<feature type="domain" description="CCHC-type" evidence="3">
    <location>
        <begin position="294"/>
        <end position="309"/>
    </location>
</feature>
<keyword evidence="5" id="KW-1185">Reference proteome</keyword>
<dbReference type="AlphaFoldDB" id="A0AAD8HRX7"/>
<dbReference type="Proteomes" id="UP001237642">
    <property type="component" value="Unassembled WGS sequence"/>
</dbReference>
<dbReference type="EMBL" id="JAUIZM010000007">
    <property type="protein sequence ID" value="KAK1372279.1"/>
    <property type="molecule type" value="Genomic_DNA"/>
</dbReference>
<evidence type="ECO:0000256" key="2">
    <source>
        <dbReference type="SAM" id="Coils"/>
    </source>
</evidence>
<organism evidence="4 5">
    <name type="scientific">Heracleum sosnowskyi</name>
    <dbReference type="NCBI Taxonomy" id="360622"/>
    <lineage>
        <taxon>Eukaryota</taxon>
        <taxon>Viridiplantae</taxon>
        <taxon>Streptophyta</taxon>
        <taxon>Embryophyta</taxon>
        <taxon>Tracheophyta</taxon>
        <taxon>Spermatophyta</taxon>
        <taxon>Magnoliopsida</taxon>
        <taxon>eudicotyledons</taxon>
        <taxon>Gunneridae</taxon>
        <taxon>Pentapetalae</taxon>
        <taxon>asterids</taxon>
        <taxon>campanulids</taxon>
        <taxon>Apiales</taxon>
        <taxon>Apiaceae</taxon>
        <taxon>Apioideae</taxon>
        <taxon>apioid superclade</taxon>
        <taxon>Tordylieae</taxon>
        <taxon>Tordyliinae</taxon>
        <taxon>Heracleum</taxon>
    </lineage>
</organism>
<keyword evidence="1" id="KW-0863">Zinc-finger</keyword>
<protein>
    <recommendedName>
        <fullName evidence="3">CCHC-type domain-containing protein</fullName>
    </recommendedName>
</protein>